<evidence type="ECO:0000313" key="4">
    <source>
        <dbReference type="Proteomes" id="UP000293154"/>
    </source>
</evidence>
<dbReference type="Gene3D" id="2.160.10.10">
    <property type="entry name" value="Hexapeptide repeat proteins"/>
    <property type="match status" value="1"/>
</dbReference>
<dbReference type="InterPro" id="IPR011004">
    <property type="entry name" value="Trimer_LpxA-like_sf"/>
</dbReference>
<evidence type="ECO:0000313" key="3">
    <source>
        <dbReference type="EMBL" id="QBH96361.1"/>
    </source>
</evidence>
<reference evidence="3 4" key="1">
    <citation type="submission" date="2019-03" db="EMBL/GenBank/DDBJ databases">
        <title>Pragia sp. nov. isolated from the gut tract of Carduelis flavirostris.</title>
        <authorList>
            <person name="Ge Y."/>
        </authorList>
    </citation>
    <scope>NUCLEOTIDE SEQUENCE [LARGE SCALE GENOMIC DNA]</scope>
    <source>
        <strain evidence="3 4">CF-458</strain>
    </source>
</reference>
<dbReference type="GO" id="GO:0016746">
    <property type="term" value="F:acyltransferase activity"/>
    <property type="evidence" value="ECO:0007669"/>
    <property type="project" value="UniProtKB-KW"/>
</dbReference>
<dbReference type="CDD" id="cd03354">
    <property type="entry name" value="LbH_SAT"/>
    <property type="match status" value="1"/>
</dbReference>
<keyword evidence="4" id="KW-1185">Reference proteome</keyword>
<dbReference type="Proteomes" id="UP000293154">
    <property type="component" value="Chromosome"/>
</dbReference>
<dbReference type="InterPro" id="IPR045304">
    <property type="entry name" value="LbH_SAT"/>
</dbReference>
<dbReference type="AlphaFoldDB" id="A0A411WJI5"/>
<gene>
    <name evidence="3" type="ORF">EKN56_08095</name>
</gene>
<dbReference type="SUPFAM" id="SSF51161">
    <property type="entry name" value="Trimeric LpxA-like enzymes"/>
    <property type="match status" value="1"/>
</dbReference>
<protein>
    <submittedName>
        <fullName evidence="3">Serine acetyltransferase</fullName>
    </submittedName>
</protein>
<evidence type="ECO:0000256" key="2">
    <source>
        <dbReference type="ARBA" id="ARBA00023315"/>
    </source>
</evidence>
<proteinExistence type="predicted"/>
<organism evidence="3 4">
    <name type="scientific">Limnobaculum zhutongyuii</name>
    <dbReference type="NCBI Taxonomy" id="2498113"/>
    <lineage>
        <taxon>Bacteria</taxon>
        <taxon>Pseudomonadati</taxon>
        <taxon>Pseudomonadota</taxon>
        <taxon>Gammaproteobacteria</taxon>
        <taxon>Enterobacterales</taxon>
        <taxon>Budviciaceae</taxon>
        <taxon>Limnobaculum</taxon>
    </lineage>
</organism>
<keyword evidence="2" id="KW-0012">Acyltransferase</keyword>
<dbReference type="OrthoDB" id="7058950at2"/>
<evidence type="ECO:0000256" key="1">
    <source>
        <dbReference type="ARBA" id="ARBA00022679"/>
    </source>
</evidence>
<dbReference type="RefSeq" id="WP_130591309.1">
    <property type="nucleotide sequence ID" value="NZ_CP034752.1"/>
</dbReference>
<sequence length="191" mass="21892">MDSHKKHFLKLKRCLHTEIIGLELSFSWRRLIHRVLCCPDRRFIFWWRIANYLYHSDSKYKRKLAKRIEYNIRRKYGPEIGLGAIIDEGFCIPHTTGIIVSGRCIIGRNFRIRQNTTIGVIRGDTTGYIRIGNNVNIGCHSCIIADSLIIGDNVTIGAMSFVNKNIPDNAVYTNVVTPKIRIVAIAYVADE</sequence>
<accession>A0A411WJI5</accession>
<dbReference type="PANTHER" id="PTHR42811">
    <property type="entry name" value="SERINE ACETYLTRANSFERASE"/>
    <property type="match status" value="1"/>
</dbReference>
<dbReference type="KEGG" id="prag:EKN56_08095"/>
<keyword evidence="1 3" id="KW-0808">Transferase</keyword>
<name>A0A411WJI5_9GAMM</name>
<dbReference type="EMBL" id="CP034752">
    <property type="protein sequence ID" value="QBH96361.1"/>
    <property type="molecule type" value="Genomic_DNA"/>
</dbReference>